<evidence type="ECO:0000256" key="1">
    <source>
        <dbReference type="SAM" id="MobiDB-lite"/>
    </source>
</evidence>
<organism evidence="2 3">
    <name type="scientific">Xanthomonas campestris pv. campestris (strain B100)</name>
    <dbReference type="NCBI Taxonomy" id="509169"/>
    <lineage>
        <taxon>Bacteria</taxon>
        <taxon>Pseudomonadati</taxon>
        <taxon>Pseudomonadota</taxon>
        <taxon>Gammaproteobacteria</taxon>
        <taxon>Lysobacterales</taxon>
        <taxon>Lysobacteraceae</taxon>
        <taxon>Xanthomonas</taxon>
    </lineage>
</organism>
<proteinExistence type="predicted"/>
<evidence type="ECO:0000313" key="2">
    <source>
        <dbReference type="EMBL" id="CAP53232.1"/>
    </source>
</evidence>
<gene>
    <name evidence="2" type="ORF">XCCB100_3865</name>
</gene>
<dbReference type="HOGENOM" id="CLU_160084_0_0_6"/>
<dbReference type="KEGG" id="xca:xcc-b100_3865"/>
<protein>
    <submittedName>
        <fullName evidence="2">Uncharacterized protein</fullName>
    </submittedName>
</protein>
<accession>B0RWJ3</accession>
<reference evidence="2 3" key="1">
    <citation type="journal article" date="2008" name="J. Biotechnol.">
        <title>The genome of Xanthomonas campestris pv. campestris B100 and its use for the reconstruction of metabolic pathways involved in xanthan biosynthesis.</title>
        <authorList>
            <person name="Vorholter F.J."/>
            <person name="Schneiker S."/>
            <person name="Goesmann A."/>
            <person name="Krause L."/>
            <person name="Bekel T."/>
            <person name="Kaiser O."/>
            <person name="Linke B."/>
            <person name="Patschkowski T."/>
            <person name="Ruckert C."/>
            <person name="Schmid J."/>
            <person name="Sidhu V.K."/>
            <person name="Sieber V."/>
            <person name="Tauch A."/>
            <person name="Watt S.A."/>
            <person name="Weisshaar B."/>
            <person name="Becker A."/>
            <person name="Niehaus K."/>
            <person name="Puhler A."/>
        </authorList>
    </citation>
    <scope>NUCLEOTIDE SEQUENCE [LARGE SCALE GENOMIC DNA]</scope>
    <source>
        <strain evidence="2 3">B100</strain>
    </source>
</reference>
<sequence length="129" mass="14407">MAMGHGDRGSVRWQRRMSACKPPRQWSRTRLSTLRTAAMNAASTRRLHRPARRCVTTGLPAQRTTAMTPLDKPLRRELRIGEQSYTLTIDPDTLKLVEKGKRKGVVLRWEDLVSGDAALASALQASLQG</sequence>
<feature type="compositionally biased region" description="Basic and acidic residues" evidence="1">
    <location>
        <begin position="1"/>
        <end position="10"/>
    </location>
</feature>
<name>B0RWJ3_XANCB</name>
<feature type="region of interest" description="Disordered" evidence="1">
    <location>
        <begin position="1"/>
        <end position="25"/>
    </location>
</feature>
<evidence type="ECO:0000313" key="3">
    <source>
        <dbReference type="Proteomes" id="UP000001188"/>
    </source>
</evidence>
<dbReference type="Proteomes" id="UP000001188">
    <property type="component" value="Chromosome"/>
</dbReference>
<dbReference type="AlphaFoldDB" id="B0RWJ3"/>
<dbReference type="EMBL" id="AM920689">
    <property type="protein sequence ID" value="CAP53232.1"/>
    <property type="molecule type" value="Genomic_DNA"/>
</dbReference>